<keyword evidence="3" id="KW-1185">Reference proteome</keyword>
<feature type="region of interest" description="Disordered" evidence="1">
    <location>
        <begin position="212"/>
        <end position="235"/>
    </location>
</feature>
<accession>A0A167NII7</accession>
<gene>
    <name evidence="2" type="ORF">CALVIDRAFT_59628</name>
</gene>
<protein>
    <submittedName>
        <fullName evidence="2">Uncharacterized protein</fullName>
    </submittedName>
</protein>
<dbReference type="EMBL" id="KV417278">
    <property type="protein sequence ID" value="KZO97753.1"/>
    <property type="molecule type" value="Genomic_DNA"/>
</dbReference>
<evidence type="ECO:0000256" key="1">
    <source>
        <dbReference type="SAM" id="MobiDB-lite"/>
    </source>
</evidence>
<name>A0A167NII7_CALVF</name>
<feature type="compositionally biased region" description="Basic and acidic residues" evidence="1">
    <location>
        <begin position="226"/>
        <end position="235"/>
    </location>
</feature>
<organism evidence="2 3">
    <name type="scientific">Calocera viscosa (strain TUFC12733)</name>
    <dbReference type="NCBI Taxonomy" id="1330018"/>
    <lineage>
        <taxon>Eukaryota</taxon>
        <taxon>Fungi</taxon>
        <taxon>Dikarya</taxon>
        <taxon>Basidiomycota</taxon>
        <taxon>Agaricomycotina</taxon>
        <taxon>Dacrymycetes</taxon>
        <taxon>Dacrymycetales</taxon>
        <taxon>Dacrymycetaceae</taxon>
        <taxon>Calocera</taxon>
    </lineage>
</organism>
<evidence type="ECO:0000313" key="2">
    <source>
        <dbReference type="EMBL" id="KZO97753.1"/>
    </source>
</evidence>
<reference evidence="2 3" key="1">
    <citation type="journal article" date="2016" name="Mol. Biol. Evol.">
        <title>Comparative Genomics of Early-Diverging Mushroom-Forming Fungi Provides Insights into the Origins of Lignocellulose Decay Capabilities.</title>
        <authorList>
            <person name="Nagy L.G."/>
            <person name="Riley R."/>
            <person name="Tritt A."/>
            <person name="Adam C."/>
            <person name="Daum C."/>
            <person name="Floudas D."/>
            <person name="Sun H."/>
            <person name="Yadav J.S."/>
            <person name="Pangilinan J."/>
            <person name="Larsson K.H."/>
            <person name="Matsuura K."/>
            <person name="Barry K."/>
            <person name="Labutti K."/>
            <person name="Kuo R."/>
            <person name="Ohm R.A."/>
            <person name="Bhattacharya S.S."/>
            <person name="Shirouzu T."/>
            <person name="Yoshinaga Y."/>
            <person name="Martin F.M."/>
            <person name="Grigoriev I.V."/>
            <person name="Hibbett D.S."/>
        </authorList>
    </citation>
    <scope>NUCLEOTIDE SEQUENCE [LARGE SCALE GENOMIC DNA]</scope>
    <source>
        <strain evidence="2 3">TUFC12733</strain>
    </source>
</reference>
<dbReference type="AlphaFoldDB" id="A0A167NII7"/>
<dbReference type="OrthoDB" id="3364144at2759"/>
<sequence length="235" mass="26605">MALLADIDLKRRRMKVYIRTNPCNWLGQNIATIGTSIVHLRSMASIQTPINPRSEHYDLYDEALQTGVVHPSITQNEESALHETRLPPNDGDYEDRDVLLCSEQRTLTIKHWLIAHPTLVINLEDIIWIHPASAVAKGVKVMFWGVSVDDIGWARDFHRIFPSGYSYEHSFVVKYKNPLLGVRAGFTIEHPVKFVETLEKLLPGITVRPVGDKEHNGNDYEGTTLEEDKGKVNAA</sequence>
<evidence type="ECO:0000313" key="3">
    <source>
        <dbReference type="Proteomes" id="UP000076738"/>
    </source>
</evidence>
<dbReference type="Proteomes" id="UP000076738">
    <property type="component" value="Unassembled WGS sequence"/>
</dbReference>
<proteinExistence type="predicted"/>